<dbReference type="VEuPathDB" id="TrichDB:TVAG_255390"/>
<protein>
    <recommendedName>
        <fullName evidence="6">H/ACA ribonucleoprotein complex subunit 2</fullName>
    </recommendedName>
    <alternativeName>
        <fullName evidence="6">Nucleolar protein family A member 2</fullName>
    </alternativeName>
</protein>
<dbReference type="OMA" id="SHIPAVC"/>
<dbReference type="GO" id="GO:0031429">
    <property type="term" value="C:box H/ACA snoRNP complex"/>
    <property type="evidence" value="ECO:0000318"/>
    <property type="project" value="GO_Central"/>
</dbReference>
<reference evidence="8" key="1">
    <citation type="submission" date="2006-10" db="EMBL/GenBank/DDBJ databases">
        <authorList>
            <person name="Amadeo P."/>
            <person name="Zhao Q."/>
            <person name="Wortman J."/>
            <person name="Fraser-Liggett C."/>
            <person name="Carlton J."/>
        </authorList>
    </citation>
    <scope>NUCLEOTIDE SEQUENCE</scope>
    <source>
        <strain evidence="8">G3</strain>
    </source>
</reference>
<dbReference type="GO" id="GO:0005840">
    <property type="term" value="C:ribosome"/>
    <property type="evidence" value="ECO:0007669"/>
    <property type="project" value="UniProtKB-KW"/>
</dbReference>
<dbReference type="VEuPathDB" id="TrichDB:TVAGG3_0135660"/>
<dbReference type="SMR" id="A2G6T5"/>
<accession>A2G6T5</accession>
<dbReference type="InterPro" id="IPR050257">
    <property type="entry name" value="eL8/uL1-like"/>
</dbReference>
<evidence type="ECO:0000259" key="7">
    <source>
        <dbReference type="Pfam" id="PF01248"/>
    </source>
</evidence>
<comment type="function">
    <text evidence="6">Common component of the spliceosome and rRNA processing machinery.</text>
</comment>
<dbReference type="InterPro" id="IPR029064">
    <property type="entry name" value="Ribosomal_eL30-like_sf"/>
</dbReference>
<dbReference type="InterPro" id="IPR004038">
    <property type="entry name" value="Ribosomal_eL8/eL30/eS12/Gad45"/>
</dbReference>
<dbReference type="PRINTS" id="PR00883">
    <property type="entry name" value="NUCLEARHMG"/>
</dbReference>
<dbReference type="FunCoup" id="A2G6T5">
    <property type="interactions" value="496"/>
</dbReference>
<dbReference type="Proteomes" id="UP000001542">
    <property type="component" value="Unassembled WGS sequence"/>
</dbReference>
<dbReference type="RefSeq" id="XP_001300068.1">
    <property type="nucleotide sequence ID" value="XM_001300067.1"/>
</dbReference>
<dbReference type="PANTHER" id="PTHR23105">
    <property type="entry name" value="RIBOSOMAL PROTEIN L7AE FAMILY MEMBER"/>
    <property type="match status" value="1"/>
</dbReference>
<keyword evidence="8" id="KW-0689">Ribosomal protein</keyword>
<name>A2G6T5_TRIV3</name>
<evidence type="ECO:0000313" key="8">
    <source>
        <dbReference type="EMBL" id="EAX87138.1"/>
    </source>
</evidence>
<dbReference type="InterPro" id="IPR002415">
    <property type="entry name" value="H/ACA_rnp_Nhp2-like"/>
</dbReference>
<dbReference type="GO" id="GO:0031120">
    <property type="term" value="P:snRNA pseudouridine synthesis"/>
    <property type="evidence" value="ECO:0000318"/>
    <property type="project" value="GO_Central"/>
</dbReference>
<dbReference type="GO" id="GO:0031118">
    <property type="term" value="P:rRNA pseudouridine synthesis"/>
    <property type="evidence" value="ECO:0000318"/>
    <property type="project" value="GO_Central"/>
</dbReference>
<dbReference type="STRING" id="5722.A2G6T5"/>
<dbReference type="InterPro" id="IPR018492">
    <property type="entry name" value="Ribosomal_eL8/Nhp2"/>
</dbReference>
<dbReference type="PRINTS" id="PR00881">
    <property type="entry name" value="L7ARS6FAMILY"/>
</dbReference>
<evidence type="ECO:0000256" key="4">
    <source>
        <dbReference type="ARBA" id="ARBA00023242"/>
    </source>
</evidence>
<evidence type="ECO:0000256" key="5">
    <source>
        <dbReference type="ARBA" id="ARBA00023274"/>
    </source>
</evidence>
<dbReference type="InParanoid" id="A2G6T5"/>
<evidence type="ECO:0000256" key="1">
    <source>
        <dbReference type="ARBA" id="ARBA00004604"/>
    </source>
</evidence>
<evidence type="ECO:0000256" key="2">
    <source>
        <dbReference type="ARBA" id="ARBA00007337"/>
    </source>
</evidence>
<comment type="subcellular location">
    <subcellularLocation>
        <location evidence="1 6">Nucleus</location>
        <location evidence="1 6">Nucleolus</location>
    </subcellularLocation>
</comment>
<feature type="domain" description="Ribosomal protein eL8/eL30/eS12/Gadd45" evidence="7">
    <location>
        <begin position="25"/>
        <end position="116"/>
    </location>
</feature>
<dbReference type="EMBL" id="DS114504">
    <property type="protein sequence ID" value="EAX87138.1"/>
    <property type="molecule type" value="Genomic_DNA"/>
</dbReference>
<dbReference type="eggNOG" id="KOG3167">
    <property type="taxonomic scope" value="Eukaryota"/>
</dbReference>
<reference evidence="8" key="2">
    <citation type="journal article" date="2007" name="Science">
        <title>Draft genome sequence of the sexually transmitted pathogen Trichomonas vaginalis.</title>
        <authorList>
            <person name="Carlton J.M."/>
            <person name="Hirt R.P."/>
            <person name="Silva J.C."/>
            <person name="Delcher A.L."/>
            <person name="Schatz M."/>
            <person name="Zhao Q."/>
            <person name="Wortman J.R."/>
            <person name="Bidwell S.L."/>
            <person name="Alsmark U.C.M."/>
            <person name="Besteiro S."/>
            <person name="Sicheritz-Ponten T."/>
            <person name="Noel C.J."/>
            <person name="Dacks J.B."/>
            <person name="Foster P.G."/>
            <person name="Simillion C."/>
            <person name="Van de Peer Y."/>
            <person name="Miranda-Saavedra D."/>
            <person name="Barton G.J."/>
            <person name="Westrop G.D."/>
            <person name="Mueller S."/>
            <person name="Dessi D."/>
            <person name="Fiori P.L."/>
            <person name="Ren Q."/>
            <person name="Paulsen I."/>
            <person name="Zhang H."/>
            <person name="Bastida-Corcuera F.D."/>
            <person name="Simoes-Barbosa A."/>
            <person name="Brown M.T."/>
            <person name="Hayes R.D."/>
            <person name="Mukherjee M."/>
            <person name="Okumura C.Y."/>
            <person name="Schneider R."/>
            <person name="Smith A.J."/>
            <person name="Vanacova S."/>
            <person name="Villalvazo M."/>
            <person name="Haas B.J."/>
            <person name="Pertea M."/>
            <person name="Feldblyum T.V."/>
            <person name="Utterback T.R."/>
            <person name="Shu C.L."/>
            <person name="Osoegawa K."/>
            <person name="de Jong P.J."/>
            <person name="Hrdy I."/>
            <person name="Horvathova L."/>
            <person name="Zubacova Z."/>
            <person name="Dolezal P."/>
            <person name="Malik S.B."/>
            <person name="Logsdon J.M. Jr."/>
            <person name="Henze K."/>
            <person name="Gupta A."/>
            <person name="Wang C.C."/>
            <person name="Dunne R.L."/>
            <person name="Upcroft J.A."/>
            <person name="Upcroft P."/>
            <person name="White O."/>
            <person name="Salzberg S.L."/>
            <person name="Tang P."/>
            <person name="Chiu C.-H."/>
            <person name="Lee Y.-S."/>
            <person name="Embley T.M."/>
            <person name="Coombs G.H."/>
            <person name="Mottram J.C."/>
            <person name="Tachezy J."/>
            <person name="Fraser-Liggett C.M."/>
            <person name="Johnson P.J."/>
        </authorList>
    </citation>
    <scope>NUCLEOTIDE SEQUENCE [LARGE SCALE GENOMIC DNA]</scope>
    <source>
        <strain evidence="8">G3</strain>
    </source>
</reference>
<dbReference type="OrthoDB" id="5364946at2759"/>
<sequence length="139" mass="15255">MGKHHTRTVPLIPIASPVAGHRLTKKIKELISTSCESKNLVYGVKDTKKLLQKNEKGLAVFGGNVTPMDVITHLPAMCENKKQPYVFLSTKEEISAAAQRTSAVACVVIREPKDADTKAKYDEIVSEINALNNPEPTEE</sequence>
<evidence type="ECO:0000256" key="3">
    <source>
        <dbReference type="ARBA" id="ARBA00022884"/>
    </source>
</evidence>
<keyword evidence="9" id="KW-1185">Reference proteome</keyword>
<comment type="similarity">
    <text evidence="2 6">Belongs to the eukaryotic ribosomal protein eL8 family.</text>
</comment>
<dbReference type="Gene3D" id="3.30.1330.30">
    <property type="match status" value="1"/>
</dbReference>
<dbReference type="AlphaFoldDB" id="A2G6T5"/>
<keyword evidence="3 6" id="KW-0694">RNA-binding</keyword>
<proteinExistence type="inferred from homology"/>
<dbReference type="SUPFAM" id="SSF55315">
    <property type="entry name" value="L30e-like"/>
    <property type="match status" value="1"/>
</dbReference>
<dbReference type="Pfam" id="PF01248">
    <property type="entry name" value="Ribosomal_L7Ae"/>
    <property type="match status" value="1"/>
</dbReference>
<dbReference type="KEGG" id="tva:4744784"/>
<evidence type="ECO:0000313" key="9">
    <source>
        <dbReference type="Proteomes" id="UP000001542"/>
    </source>
</evidence>
<comment type="function">
    <text evidence="6">Required for ribosome biogenesis. Part of a complex which catalyzes pseudouridylation of rRNA. This involves the isomerization of uridine such that the ribose is subsequently attached to C5, instead of the normal N1. Pseudouridine ('psi') residues may serve to stabilize the conformation of rRNAs.</text>
</comment>
<evidence type="ECO:0000256" key="6">
    <source>
        <dbReference type="RuleBase" id="RU366039"/>
    </source>
</evidence>
<keyword evidence="4 6" id="KW-0539">Nucleus</keyword>
<keyword evidence="5 6" id="KW-0687">Ribonucleoprotein</keyword>
<organism evidence="8 9">
    <name type="scientific">Trichomonas vaginalis (strain ATCC PRA-98 / G3)</name>
    <dbReference type="NCBI Taxonomy" id="412133"/>
    <lineage>
        <taxon>Eukaryota</taxon>
        <taxon>Metamonada</taxon>
        <taxon>Parabasalia</taxon>
        <taxon>Trichomonadida</taxon>
        <taxon>Trichomonadidae</taxon>
        <taxon>Trichomonas</taxon>
    </lineage>
</organism>
<dbReference type="GO" id="GO:0034513">
    <property type="term" value="F:box H/ACA snoRNA binding"/>
    <property type="evidence" value="ECO:0000318"/>
    <property type="project" value="GO_Central"/>
</dbReference>
<dbReference type="GO" id="GO:0000398">
    <property type="term" value="P:mRNA splicing, via spliceosome"/>
    <property type="evidence" value="ECO:0007669"/>
    <property type="project" value="UniProtKB-UniRule"/>
</dbReference>
<gene>
    <name evidence="8" type="ORF">TVAG_255390</name>
</gene>